<gene>
    <name evidence="1" type="ORF">GCM10010412_082510</name>
</gene>
<keyword evidence="2" id="KW-1185">Reference proteome</keyword>
<proteinExistence type="predicted"/>
<dbReference type="RefSeq" id="WP_346154489.1">
    <property type="nucleotide sequence ID" value="NZ_BAAATE010000034.1"/>
</dbReference>
<evidence type="ECO:0000313" key="2">
    <source>
        <dbReference type="Proteomes" id="UP001501666"/>
    </source>
</evidence>
<organism evidence="1 2">
    <name type="scientific">Nonomuraea recticatena</name>
    <dbReference type="NCBI Taxonomy" id="46178"/>
    <lineage>
        <taxon>Bacteria</taxon>
        <taxon>Bacillati</taxon>
        <taxon>Actinomycetota</taxon>
        <taxon>Actinomycetes</taxon>
        <taxon>Streptosporangiales</taxon>
        <taxon>Streptosporangiaceae</taxon>
        <taxon>Nonomuraea</taxon>
    </lineage>
</organism>
<sequence length="86" mass="9199">MIVTADVEQPRETPSEDERVAGYVVVDAAQAGDQSGWMTPRMRATAKQAHDDLVFWRGTARSGSSMDLHVAKIVLLDPGSGSSGVQ</sequence>
<dbReference type="Proteomes" id="UP001501666">
    <property type="component" value="Unassembled WGS sequence"/>
</dbReference>
<reference evidence="2" key="1">
    <citation type="journal article" date="2019" name="Int. J. Syst. Evol. Microbiol.">
        <title>The Global Catalogue of Microorganisms (GCM) 10K type strain sequencing project: providing services to taxonomists for standard genome sequencing and annotation.</title>
        <authorList>
            <consortium name="The Broad Institute Genomics Platform"/>
            <consortium name="The Broad Institute Genome Sequencing Center for Infectious Disease"/>
            <person name="Wu L."/>
            <person name="Ma J."/>
        </authorList>
    </citation>
    <scope>NUCLEOTIDE SEQUENCE [LARGE SCALE GENOMIC DNA]</scope>
    <source>
        <strain evidence="2">JCM 6835</strain>
    </source>
</reference>
<dbReference type="EMBL" id="BAAATE010000034">
    <property type="protein sequence ID" value="GAA2691913.1"/>
    <property type="molecule type" value="Genomic_DNA"/>
</dbReference>
<accession>A0ABP6FJ63</accession>
<name>A0ABP6FJ63_9ACTN</name>
<comment type="caution">
    <text evidence="1">The sequence shown here is derived from an EMBL/GenBank/DDBJ whole genome shotgun (WGS) entry which is preliminary data.</text>
</comment>
<evidence type="ECO:0000313" key="1">
    <source>
        <dbReference type="EMBL" id="GAA2691913.1"/>
    </source>
</evidence>
<protein>
    <submittedName>
        <fullName evidence="1">Uncharacterized protein</fullName>
    </submittedName>
</protein>